<protein>
    <recommendedName>
        <fullName evidence="4">Sodium:glutamate symporter</fullName>
    </recommendedName>
</protein>
<feature type="transmembrane region" description="Helical" evidence="1">
    <location>
        <begin position="143"/>
        <end position="165"/>
    </location>
</feature>
<feature type="transmembrane region" description="Helical" evidence="1">
    <location>
        <begin position="29"/>
        <end position="48"/>
    </location>
</feature>
<reference evidence="2 3" key="1">
    <citation type="journal article" date="2019" name="Int. J. Syst. Evol. Microbiol.">
        <title>Clostridium fermenticellae sp. nov., isolated from the mud in a fermentation cellar for the production of the Chinese liquor, baijiu.</title>
        <authorList>
            <person name="Xu P.X."/>
            <person name="Chai L.J."/>
            <person name="Qiu T."/>
            <person name="Zhang X.J."/>
            <person name="Lu Z.M."/>
            <person name="Xiao C."/>
            <person name="Wang S.T."/>
            <person name="Shen C.H."/>
            <person name="Shi J.S."/>
            <person name="Xu Z.H."/>
        </authorList>
    </citation>
    <scope>NUCLEOTIDE SEQUENCE [LARGE SCALE GENOMIC DNA]</scope>
    <source>
        <strain evidence="2 3">JN500901</strain>
    </source>
</reference>
<dbReference type="OrthoDB" id="3243277at2"/>
<feature type="transmembrane region" description="Helical" evidence="1">
    <location>
        <begin position="216"/>
        <end position="237"/>
    </location>
</feature>
<keyword evidence="1" id="KW-0812">Transmembrane</keyword>
<dbReference type="AlphaFoldDB" id="A0A386H3R4"/>
<feature type="transmembrane region" description="Helical" evidence="1">
    <location>
        <begin position="60"/>
        <end position="78"/>
    </location>
</feature>
<keyword evidence="1" id="KW-0472">Membrane</keyword>
<dbReference type="KEGG" id="cfer:D4Z93_06425"/>
<evidence type="ECO:0000256" key="1">
    <source>
        <dbReference type="SAM" id="Phobius"/>
    </source>
</evidence>
<feature type="transmembrane region" description="Helical" evidence="1">
    <location>
        <begin position="90"/>
        <end position="112"/>
    </location>
</feature>
<feature type="transmembrane region" description="Helical" evidence="1">
    <location>
        <begin position="300"/>
        <end position="322"/>
    </location>
</feature>
<accession>A0A386H3R4</accession>
<evidence type="ECO:0008006" key="4">
    <source>
        <dbReference type="Google" id="ProtNLM"/>
    </source>
</evidence>
<keyword evidence="1" id="KW-1133">Transmembrane helix</keyword>
<feature type="transmembrane region" description="Helical" evidence="1">
    <location>
        <begin position="371"/>
        <end position="396"/>
    </location>
</feature>
<dbReference type="CDD" id="cd21416">
    <property type="entry name" value="HDC_protein"/>
    <property type="match status" value="1"/>
</dbReference>
<evidence type="ECO:0000313" key="2">
    <source>
        <dbReference type="EMBL" id="AYD40173.1"/>
    </source>
</evidence>
<organism evidence="2 3">
    <name type="scientific">Clostridium fermenticellae</name>
    <dbReference type="NCBI Taxonomy" id="2068654"/>
    <lineage>
        <taxon>Bacteria</taxon>
        <taxon>Bacillati</taxon>
        <taxon>Bacillota</taxon>
        <taxon>Clostridia</taxon>
        <taxon>Eubacteriales</taxon>
        <taxon>Clostridiaceae</taxon>
        <taxon>Clostridium</taxon>
    </lineage>
</organism>
<sequence>MAFNAIQCFLIVMGFLLIGEIVSIKTKAYVPSVFVSAVLFLLGFWTFVPKDVVSQASFGTNFVQVCMSLILVHLGTLMSLKKLIEQWKAVVVAVLGICGTVFMTMTIGRIFFDWHTVVAATPPLTGGIVAALLMSEGLKAKGITTLAILPIAMFITHSFFGYPLTSWCLKREGRRVLDNFRKNGPNQKEIENSKVLKTENVENIKKKLIPPLPEEYHSPVIILFKVMIVAILASFVSNLTGGAINQYIICLIFGVIFCEIGFLEETALVKAGAFNWLISGLLAYVFSGLSGVGPGQLVQILIPIIVLIILGIFGMFAVSMIIGRFLGFTKEMGFACALTSLFGFPADYIITNEVCKSVSNTEEERLYVVDILLPRMLVGGFATVSIASVIISSIFLKLL</sequence>
<gene>
    <name evidence="2" type="ORF">D4Z93_06425</name>
</gene>
<feature type="transmembrane region" description="Helical" evidence="1">
    <location>
        <begin position="243"/>
        <end position="262"/>
    </location>
</feature>
<feature type="transmembrane region" description="Helical" evidence="1">
    <location>
        <begin position="6"/>
        <end position="22"/>
    </location>
</feature>
<evidence type="ECO:0000313" key="3">
    <source>
        <dbReference type="Proteomes" id="UP000266301"/>
    </source>
</evidence>
<dbReference type="EMBL" id="CP032416">
    <property type="protein sequence ID" value="AYD40173.1"/>
    <property type="molecule type" value="Genomic_DNA"/>
</dbReference>
<dbReference type="RefSeq" id="WP_119971482.1">
    <property type="nucleotide sequence ID" value="NZ_CP032416.1"/>
</dbReference>
<keyword evidence="3" id="KW-1185">Reference proteome</keyword>
<dbReference type="Proteomes" id="UP000266301">
    <property type="component" value="Chromosome"/>
</dbReference>
<feature type="transmembrane region" description="Helical" evidence="1">
    <location>
        <begin position="274"/>
        <end position="294"/>
    </location>
</feature>
<dbReference type="InterPro" id="IPR049576">
    <property type="entry name" value="HDC-like"/>
</dbReference>
<proteinExistence type="predicted"/>
<name>A0A386H3R4_9CLOT</name>